<evidence type="ECO:0000313" key="3">
    <source>
        <dbReference type="Proteomes" id="UP001215151"/>
    </source>
</evidence>
<dbReference type="EMBL" id="JAPEVG010000221">
    <property type="protein sequence ID" value="KAJ8473491.1"/>
    <property type="molecule type" value="Genomic_DNA"/>
</dbReference>
<dbReference type="AlphaFoldDB" id="A0AAD7X8S6"/>
<accession>A0AAD7X8S6</accession>
<sequence>MHTSTIFTIIAALTVSTLATPATSLTRRAADYSNNCKGSGFCGTKSIRADCGKAIATVNAAASYTDQAQFSVGDCYSITLLLIGLSHSVIYATNGAGDQPVSGQTIIDTANTILDTCTYGCGSYGTNNVGCSSCHVTLNYRAD</sequence>
<keyword evidence="3" id="KW-1185">Reference proteome</keyword>
<keyword evidence="1" id="KW-0732">Signal</keyword>
<evidence type="ECO:0000313" key="2">
    <source>
        <dbReference type="EMBL" id="KAJ8473491.1"/>
    </source>
</evidence>
<name>A0AAD7X8S6_9APHY</name>
<dbReference type="Proteomes" id="UP001215151">
    <property type="component" value="Unassembled WGS sequence"/>
</dbReference>
<reference evidence="2" key="1">
    <citation type="submission" date="2022-11" db="EMBL/GenBank/DDBJ databases">
        <title>Genome Sequence of Cubamyces cubensis.</title>
        <authorList>
            <person name="Buettner E."/>
        </authorList>
    </citation>
    <scope>NUCLEOTIDE SEQUENCE</scope>
    <source>
        <strain evidence="2">MPL-01</strain>
    </source>
</reference>
<protein>
    <submittedName>
        <fullName evidence="2">Uncharacterized protein</fullName>
    </submittedName>
</protein>
<gene>
    <name evidence="2" type="ORF">ONZ51_g7839</name>
</gene>
<dbReference type="Pfam" id="PF15474">
    <property type="entry name" value="MU117"/>
    <property type="match status" value="1"/>
</dbReference>
<dbReference type="InterPro" id="IPR029167">
    <property type="entry name" value="Mug117"/>
</dbReference>
<organism evidence="2 3">
    <name type="scientific">Trametes cubensis</name>
    <dbReference type="NCBI Taxonomy" id="1111947"/>
    <lineage>
        <taxon>Eukaryota</taxon>
        <taxon>Fungi</taxon>
        <taxon>Dikarya</taxon>
        <taxon>Basidiomycota</taxon>
        <taxon>Agaricomycotina</taxon>
        <taxon>Agaricomycetes</taxon>
        <taxon>Polyporales</taxon>
        <taxon>Polyporaceae</taxon>
        <taxon>Trametes</taxon>
    </lineage>
</organism>
<evidence type="ECO:0000256" key="1">
    <source>
        <dbReference type="SAM" id="SignalP"/>
    </source>
</evidence>
<feature type="signal peptide" evidence="1">
    <location>
        <begin position="1"/>
        <end position="19"/>
    </location>
</feature>
<feature type="chain" id="PRO_5042131731" evidence="1">
    <location>
        <begin position="20"/>
        <end position="143"/>
    </location>
</feature>
<proteinExistence type="predicted"/>
<comment type="caution">
    <text evidence="2">The sequence shown here is derived from an EMBL/GenBank/DDBJ whole genome shotgun (WGS) entry which is preliminary data.</text>
</comment>